<keyword evidence="5" id="KW-1003">Cell membrane</keyword>
<dbReference type="SUPFAM" id="SSF53335">
    <property type="entry name" value="S-adenosyl-L-methionine-dependent methyltransferases"/>
    <property type="match status" value="1"/>
</dbReference>
<comment type="subcellular location">
    <subcellularLocation>
        <location evidence="5">Cell membrane</location>
        <topology evidence="5">Multi-pass membrane protein</topology>
    </subcellularLocation>
</comment>
<dbReference type="InterPro" id="IPR036259">
    <property type="entry name" value="MFS_trans_sf"/>
</dbReference>
<sequence length="782" mass="83377">MLFLFVLSGACALAYQVVWVRALGLLVGNSLWAAVAVVAAYMGGMALGSWLAGRWAGRIRQHLRVYAACEALVAVWALATPWVLPVLTRLAAGFGPELFRPWGLPLLGRFALSWLFLGLPTVALGATLPILVGRVGHGLLGGAVARLYAANTLGAVLGTVGAGFFGLPLLGEQGTMAVAATVGLLVATVAWFLERLLPAGPEVMPTHAGRPGWYLLYPFLFGFVALSLELVWTRILLLHLGSRVYAFVLVLAVYLLGLALGSALARFVLPAGRRALAWCQALLAFSLLLQVPILMGFSELLAALGGVFKPQSFLGLELTLALAVAVLLAFPTLCFGASFPLAVEVVPGDRSGGAHTGLVAAANTLGAILGTLLGPLVLVPLLGTQGLLLAFAALAAVLAVTLCSSGPMRMVGSSLLAGVLVAGAVLPRGAVLSGAGVLQEGKVEELEESSEGTVIVRSVQDGRGVWRSLEINGVNVAGTSQELWAIQRLQGHIPLLLHPYPKRVLHIGFGSGGTAWAVAQHSSVQRMVVAEISPAVLRLADRLFRNVNHGVLGDPRVRVVLNDGRNVLLATQERFDVILSDSIHPVFAGNSSLYTREYFQLCRDRLNPGGVVSMWLPLYSLRTDSYLAILRAFWEVFPNTVVWYNPNVLNEFTVVTGSLSPPPVKLRWEALADPGLQPSLWEAGIATPDDLAAMVLLGPEEVARLVANHTPHRDDFPEVEYLSGRLLDREGSWLANLTVLAGFRSTASPFASFPGDWPQAMRRRDQALAAHRAELARRMAAR</sequence>
<dbReference type="STRING" id="1312852.EG19_00840"/>
<feature type="transmembrane region" description="Helical" evidence="5">
    <location>
        <begin position="176"/>
        <end position="193"/>
    </location>
</feature>
<organism evidence="8 9">
    <name type="scientific">Thermoanaerobaculum aquaticum</name>
    <dbReference type="NCBI Taxonomy" id="1312852"/>
    <lineage>
        <taxon>Bacteria</taxon>
        <taxon>Pseudomonadati</taxon>
        <taxon>Acidobacteriota</taxon>
        <taxon>Thermoanaerobaculia</taxon>
        <taxon>Thermoanaerobaculales</taxon>
        <taxon>Thermoanaerobaculaceae</taxon>
        <taxon>Thermoanaerobaculum</taxon>
    </lineage>
</organism>
<feature type="binding site" evidence="5">
    <location>
        <begin position="563"/>
        <end position="564"/>
    </location>
    <ligand>
        <name>S-methyl-5'-thioadenosine</name>
        <dbReference type="ChEBI" id="CHEBI:17509"/>
    </ligand>
</feature>
<dbReference type="HAMAP" id="MF_00198">
    <property type="entry name" value="Spermidine_synth"/>
    <property type="match status" value="1"/>
</dbReference>
<feature type="transmembrane region" description="Helical" evidence="5">
    <location>
        <begin position="385"/>
        <end position="403"/>
    </location>
</feature>
<feature type="transmembrane region" description="Helical" evidence="5">
    <location>
        <begin position="65"/>
        <end position="91"/>
    </location>
</feature>
<dbReference type="GO" id="GO:0004766">
    <property type="term" value="F:spermidine synthase activity"/>
    <property type="evidence" value="ECO:0007669"/>
    <property type="project" value="UniProtKB-UniRule"/>
</dbReference>
<proteinExistence type="inferred from homology"/>
<dbReference type="PROSITE" id="PS51006">
    <property type="entry name" value="PABS_2"/>
    <property type="match status" value="1"/>
</dbReference>
<dbReference type="EMBL" id="JMFG01000011">
    <property type="protein sequence ID" value="KDA54143.1"/>
    <property type="molecule type" value="Genomic_DNA"/>
</dbReference>
<evidence type="ECO:0000256" key="1">
    <source>
        <dbReference type="ARBA" id="ARBA00007867"/>
    </source>
</evidence>
<dbReference type="GO" id="GO:0005886">
    <property type="term" value="C:plasma membrane"/>
    <property type="evidence" value="ECO:0007669"/>
    <property type="project" value="UniProtKB-SubCell"/>
</dbReference>
<accession>A0A062XTG2</accession>
<feature type="domain" description="PABS" evidence="7">
    <location>
        <begin position="424"/>
        <end position="669"/>
    </location>
</feature>
<dbReference type="UniPathway" id="UPA00248">
    <property type="reaction ID" value="UER00314"/>
</dbReference>
<dbReference type="PANTHER" id="PTHR11558">
    <property type="entry name" value="SPERMIDINE/SPERMINE SYNTHASE"/>
    <property type="match status" value="1"/>
</dbReference>
<comment type="similarity">
    <text evidence="1 5">Belongs to the spermidine/spermine synthase family.</text>
</comment>
<evidence type="ECO:0000313" key="9">
    <source>
        <dbReference type="Proteomes" id="UP000027284"/>
    </source>
</evidence>
<dbReference type="InterPro" id="IPR001045">
    <property type="entry name" value="Spermi_synthase"/>
</dbReference>
<feature type="transmembrane region" description="Helical" evidence="5">
    <location>
        <begin position="111"/>
        <end position="135"/>
    </location>
</feature>
<protein>
    <recommendedName>
        <fullName evidence="5">Polyamine aminopropyltransferase</fullName>
    </recommendedName>
    <alternativeName>
        <fullName evidence="5">Putrescine aminopropyltransferase</fullName>
        <shortName evidence="5">PAPT</shortName>
    </alternativeName>
    <alternativeName>
        <fullName evidence="5">Spermidine synthase</fullName>
        <shortName evidence="5">SPDS</shortName>
        <shortName evidence="5">SPDSY</shortName>
        <ecNumber evidence="5">2.5.1.16</ecNumber>
    </alternativeName>
</protein>
<evidence type="ECO:0000256" key="6">
    <source>
        <dbReference type="PROSITE-ProRule" id="PRU00354"/>
    </source>
</evidence>
<keyword evidence="9" id="KW-1185">Reference proteome</keyword>
<dbReference type="AlphaFoldDB" id="A0A062XTG2"/>
<feature type="transmembrane region" description="Helical" evidence="5">
    <location>
        <begin position="415"/>
        <end position="438"/>
    </location>
</feature>
<feature type="active site" description="Proton acceptor" evidence="5 6">
    <location>
        <position position="581"/>
    </location>
</feature>
<feature type="transmembrane region" description="Helical" evidence="5">
    <location>
        <begin position="320"/>
        <end position="346"/>
    </location>
</feature>
<dbReference type="Pfam" id="PF01564">
    <property type="entry name" value="Spermine_synth"/>
    <property type="match status" value="1"/>
</dbReference>
<feature type="transmembrane region" description="Helical" evidence="5">
    <location>
        <begin position="244"/>
        <end position="269"/>
    </location>
</feature>
<comment type="subunit">
    <text evidence="5">Homodimer or homotetramer.</text>
</comment>
<feature type="transmembrane region" description="Helical" evidence="5">
    <location>
        <begin position="281"/>
        <end position="308"/>
    </location>
</feature>
<evidence type="ECO:0000256" key="5">
    <source>
        <dbReference type="HAMAP-Rule" id="MF_00198"/>
    </source>
</evidence>
<dbReference type="PANTHER" id="PTHR11558:SF11">
    <property type="entry name" value="SPERMIDINE SYNTHASE"/>
    <property type="match status" value="1"/>
</dbReference>
<dbReference type="EC" id="2.5.1.16" evidence="5"/>
<comment type="caution">
    <text evidence="8">The sequence shown here is derived from an EMBL/GenBank/DDBJ whole genome shotgun (WGS) entry which is preliminary data.</text>
</comment>
<reference evidence="8 9" key="1">
    <citation type="submission" date="2014-04" db="EMBL/GenBank/DDBJ databases">
        <title>The Genome Sequence of Thermoanaerobaculum aquaticum MP-01, The First Cultivated Group 23 Acidobacterium.</title>
        <authorList>
            <person name="Stamps B.W."/>
            <person name="Losey N.A."/>
            <person name="Lawson P.A."/>
            <person name="Stevenson B.S."/>
        </authorList>
    </citation>
    <scope>NUCLEOTIDE SEQUENCE [LARGE SCALE GENOMIC DNA]</scope>
    <source>
        <strain evidence="8 9">MP-01</strain>
    </source>
</reference>
<keyword evidence="4 5" id="KW-0620">Polyamine biosynthesis</keyword>
<keyword evidence="5" id="KW-1133">Transmembrane helix</keyword>
<dbReference type="InterPro" id="IPR029063">
    <property type="entry name" value="SAM-dependent_MTases_sf"/>
</dbReference>
<dbReference type="Proteomes" id="UP000027284">
    <property type="component" value="Unassembled WGS sequence"/>
</dbReference>
<keyword evidence="2 5" id="KW-0808">Transferase</keyword>
<comment type="catalytic activity">
    <reaction evidence="5">
        <text>S-adenosyl 3-(methylsulfanyl)propylamine + putrescine = S-methyl-5'-thioadenosine + spermidine + H(+)</text>
        <dbReference type="Rhea" id="RHEA:12721"/>
        <dbReference type="ChEBI" id="CHEBI:15378"/>
        <dbReference type="ChEBI" id="CHEBI:17509"/>
        <dbReference type="ChEBI" id="CHEBI:57443"/>
        <dbReference type="ChEBI" id="CHEBI:57834"/>
        <dbReference type="ChEBI" id="CHEBI:326268"/>
        <dbReference type="EC" id="2.5.1.16"/>
    </reaction>
</comment>
<feature type="transmembrane region" description="Helical" evidence="5">
    <location>
        <begin position="214"/>
        <end position="232"/>
    </location>
</feature>
<gene>
    <name evidence="5" type="primary">speE</name>
    <name evidence="8" type="ORF">EG19_00840</name>
</gene>
<evidence type="ECO:0000256" key="4">
    <source>
        <dbReference type="ARBA" id="ARBA00023115"/>
    </source>
</evidence>
<keyword evidence="3 5" id="KW-0745">Spermidine biosynthesis</keyword>
<comment type="function">
    <text evidence="5">Catalyzes the irreversible transfer of a propylamine group from the amino donor S-adenosylmethioninamine (decarboxy-AdoMet) to putrescine (1,4-diaminobutane) to yield spermidine.</text>
</comment>
<dbReference type="NCBIfam" id="NF037959">
    <property type="entry name" value="MFS_SpdSyn"/>
    <property type="match status" value="2"/>
</dbReference>
<feature type="transmembrane region" description="Helical" evidence="5">
    <location>
        <begin position="147"/>
        <end position="170"/>
    </location>
</feature>
<dbReference type="GO" id="GO:0008295">
    <property type="term" value="P:spermidine biosynthetic process"/>
    <property type="evidence" value="ECO:0007669"/>
    <property type="project" value="UniProtKB-UniRule"/>
</dbReference>
<evidence type="ECO:0000256" key="2">
    <source>
        <dbReference type="ARBA" id="ARBA00022679"/>
    </source>
</evidence>
<evidence type="ECO:0000313" key="8">
    <source>
        <dbReference type="EMBL" id="KDA54143.1"/>
    </source>
</evidence>
<comment type="caution">
    <text evidence="5">Lacks conserved residue(s) required for the propagation of feature annotation.</text>
</comment>
<dbReference type="Gene3D" id="3.40.50.150">
    <property type="entry name" value="Vaccinia Virus protein VP39"/>
    <property type="match status" value="1"/>
</dbReference>
<evidence type="ECO:0000259" key="7">
    <source>
        <dbReference type="PROSITE" id="PS51006"/>
    </source>
</evidence>
<feature type="transmembrane region" description="Helical" evidence="5">
    <location>
        <begin position="30"/>
        <end position="53"/>
    </location>
</feature>
<dbReference type="InterPro" id="IPR030374">
    <property type="entry name" value="PABS"/>
</dbReference>
<feature type="binding site" evidence="5">
    <location>
        <position position="531"/>
    </location>
    <ligand>
        <name>S-methyl-5'-thioadenosine</name>
        <dbReference type="ChEBI" id="CHEBI:17509"/>
    </ligand>
</feature>
<feature type="transmembrane region" description="Helical" evidence="5">
    <location>
        <begin position="358"/>
        <end position="379"/>
    </location>
</feature>
<dbReference type="SUPFAM" id="SSF103473">
    <property type="entry name" value="MFS general substrate transporter"/>
    <property type="match status" value="1"/>
</dbReference>
<keyword evidence="5" id="KW-0812">Transmembrane</keyword>
<evidence type="ECO:0000256" key="3">
    <source>
        <dbReference type="ARBA" id="ARBA00023066"/>
    </source>
</evidence>
<comment type="pathway">
    <text evidence="5">Amine and polyamine biosynthesis; spermidine biosynthesis; spermidine from putrescine: step 1/1.</text>
</comment>
<keyword evidence="5" id="KW-0472">Membrane</keyword>
<dbReference type="CDD" id="cd02440">
    <property type="entry name" value="AdoMet_MTases"/>
    <property type="match status" value="1"/>
</dbReference>
<dbReference type="GO" id="GO:0005829">
    <property type="term" value="C:cytosol"/>
    <property type="evidence" value="ECO:0007669"/>
    <property type="project" value="TreeGrafter"/>
</dbReference>
<name>A0A062XTG2_9BACT</name>